<evidence type="ECO:0000256" key="4">
    <source>
        <dbReference type="ARBA" id="ARBA00022989"/>
    </source>
</evidence>
<feature type="transmembrane region" description="Helical" evidence="6">
    <location>
        <begin position="114"/>
        <end position="133"/>
    </location>
</feature>
<name>A0A9D1SK84_9FIRM</name>
<dbReference type="InterPro" id="IPR002781">
    <property type="entry name" value="TM_pro_TauE-like"/>
</dbReference>
<evidence type="ECO:0000256" key="6">
    <source>
        <dbReference type="RuleBase" id="RU363041"/>
    </source>
</evidence>
<sequence length="134" mass="13619">MAKIEEKNARQKSLKKGKILKKGAIVVSAVAGCVNGLFGGGGGMLIVPILSGYGLDAKKAHATAVAVILPLCLISAIIYVVKGCFELSLALSVGGGVVAGGILGALLLKKADNFWLSMLFYAVMIGAGIKMVTG</sequence>
<reference evidence="7" key="2">
    <citation type="journal article" date="2021" name="PeerJ">
        <title>Extensive microbial diversity within the chicken gut microbiome revealed by metagenomics and culture.</title>
        <authorList>
            <person name="Gilroy R."/>
            <person name="Ravi A."/>
            <person name="Getino M."/>
            <person name="Pursley I."/>
            <person name="Horton D.L."/>
            <person name="Alikhan N.F."/>
            <person name="Baker D."/>
            <person name="Gharbi K."/>
            <person name="Hall N."/>
            <person name="Watson M."/>
            <person name="Adriaenssens E.M."/>
            <person name="Foster-Nyarko E."/>
            <person name="Jarju S."/>
            <person name="Secka A."/>
            <person name="Antonio M."/>
            <person name="Oren A."/>
            <person name="Chaudhuri R.R."/>
            <person name="La Ragione R."/>
            <person name="Hildebrand F."/>
            <person name="Pallen M.J."/>
        </authorList>
    </citation>
    <scope>NUCLEOTIDE SEQUENCE</scope>
    <source>
        <strain evidence="7">9366</strain>
    </source>
</reference>
<accession>A0A9D1SK84</accession>
<feature type="transmembrane region" description="Helical" evidence="6">
    <location>
        <begin position="88"/>
        <end position="108"/>
    </location>
</feature>
<dbReference type="PANTHER" id="PTHR43701:SF2">
    <property type="entry name" value="MEMBRANE TRANSPORTER PROTEIN YJNA-RELATED"/>
    <property type="match status" value="1"/>
</dbReference>
<dbReference type="AlphaFoldDB" id="A0A9D1SK84"/>
<gene>
    <name evidence="7" type="ORF">IAB07_05800</name>
</gene>
<comment type="similarity">
    <text evidence="2 6">Belongs to the 4-toluene sulfonate uptake permease (TSUP) (TC 2.A.102) family.</text>
</comment>
<dbReference type="Pfam" id="PF01925">
    <property type="entry name" value="TauE"/>
    <property type="match status" value="1"/>
</dbReference>
<dbReference type="EMBL" id="DVNJ01000031">
    <property type="protein sequence ID" value="HIU63261.1"/>
    <property type="molecule type" value="Genomic_DNA"/>
</dbReference>
<protein>
    <recommendedName>
        <fullName evidence="6">Probable membrane transporter protein</fullName>
    </recommendedName>
</protein>
<proteinExistence type="inferred from homology"/>
<comment type="subcellular location">
    <subcellularLocation>
        <location evidence="6">Cell membrane</location>
        <topology evidence="6">Multi-pass membrane protein</topology>
    </subcellularLocation>
    <subcellularLocation>
        <location evidence="1">Membrane</location>
        <topology evidence="1">Multi-pass membrane protein</topology>
    </subcellularLocation>
</comment>
<organism evidence="7 8">
    <name type="scientific">Candidatus Caccalectryoclostridium excrementigallinarum</name>
    <dbReference type="NCBI Taxonomy" id="2840710"/>
    <lineage>
        <taxon>Bacteria</taxon>
        <taxon>Bacillati</taxon>
        <taxon>Bacillota</taxon>
        <taxon>Clostridia</taxon>
        <taxon>Christensenellales</taxon>
        <taxon>Christensenellaceae</taxon>
        <taxon>Christensenellaceae incertae sedis</taxon>
        <taxon>Candidatus Caccalectryoclostridium</taxon>
    </lineage>
</organism>
<evidence type="ECO:0000256" key="1">
    <source>
        <dbReference type="ARBA" id="ARBA00004141"/>
    </source>
</evidence>
<keyword evidence="5 6" id="KW-0472">Membrane</keyword>
<keyword evidence="4 6" id="KW-1133">Transmembrane helix</keyword>
<evidence type="ECO:0000313" key="7">
    <source>
        <dbReference type="EMBL" id="HIU63261.1"/>
    </source>
</evidence>
<feature type="transmembrane region" description="Helical" evidence="6">
    <location>
        <begin position="24"/>
        <end position="50"/>
    </location>
</feature>
<evidence type="ECO:0000256" key="2">
    <source>
        <dbReference type="ARBA" id="ARBA00009142"/>
    </source>
</evidence>
<keyword evidence="3 6" id="KW-0812">Transmembrane</keyword>
<dbReference type="Proteomes" id="UP000824145">
    <property type="component" value="Unassembled WGS sequence"/>
</dbReference>
<evidence type="ECO:0000256" key="3">
    <source>
        <dbReference type="ARBA" id="ARBA00022692"/>
    </source>
</evidence>
<dbReference type="InterPro" id="IPR051598">
    <property type="entry name" value="TSUP/Inactive_protease-like"/>
</dbReference>
<keyword evidence="6" id="KW-1003">Cell membrane</keyword>
<evidence type="ECO:0000313" key="8">
    <source>
        <dbReference type="Proteomes" id="UP000824145"/>
    </source>
</evidence>
<reference evidence="7" key="1">
    <citation type="submission" date="2020-10" db="EMBL/GenBank/DDBJ databases">
        <authorList>
            <person name="Gilroy R."/>
        </authorList>
    </citation>
    <scope>NUCLEOTIDE SEQUENCE</scope>
    <source>
        <strain evidence="7">9366</strain>
    </source>
</reference>
<dbReference type="PANTHER" id="PTHR43701">
    <property type="entry name" value="MEMBRANE TRANSPORTER PROTEIN MJ0441-RELATED"/>
    <property type="match status" value="1"/>
</dbReference>
<dbReference type="PROSITE" id="PS51257">
    <property type="entry name" value="PROKAR_LIPOPROTEIN"/>
    <property type="match status" value="1"/>
</dbReference>
<evidence type="ECO:0000256" key="5">
    <source>
        <dbReference type="ARBA" id="ARBA00023136"/>
    </source>
</evidence>
<comment type="caution">
    <text evidence="7">The sequence shown here is derived from an EMBL/GenBank/DDBJ whole genome shotgun (WGS) entry which is preliminary data.</text>
</comment>
<dbReference type="GO" id="GO:0005886">
    <property type="term" value="C:plasma membrane"/>
    <property type="evidence" value="ECO:0007669"/>
    <property type="project" value="UniProtKB-SubCell"/>
</dbReference>
<feature type="transmembrane region" description="Helical" evidence="6">
    <location>
        <begin position="62"/>
        <end position="81"/>
    </location>
</feature>